<gene>
    <name evidence="2" type="ORF">COY32_04870</name>
</gene>
<dbReference type="EMBL" id="PFNL01000126">
    <property type="protein sequence ID" value="PIZ45659.1"/>
    <property type="molecule type" value="Genomic_DNA"/>
</dbReference>
<evidence type="ECO:0000256" key="1">
    <source>
        <dbReference type="SAM" id="SignalP"/>
    </source>
</evidence>
<dbReference type="Proteomes" id="UP000228920">
    <property type="component" value="Unassembled WGS sequence"/>
</dbReference>
<dbReference type="PROSITE" id="PS51257">
    <property type="entry name" value="PROKAR_LIPOPROTEIN"/>
    <property type="match status" value="1"/>
</dbReference>
<reference evidence="3" key="1">
    <citation type="submission" date="2017-09" db="EMBL/GenBank/DDBJ databases">
        <title>Depth-based differentiation of microbial function through sediment-hosted aquifers and enrichment of novel symbionts in the deep terrestrial subsurface.</title>
        <authorList>
            <person name="Probst A.J."/>
            <person name="Ladd B."/>
            <person name="Jarett J.K."/>
            <person name="Geller-Mcgrath D.E."/>
            <person name="Sieber C.M.K."/>
            <person name="Emerson J.B."/>
            <person name="Anantharaman K."/>
            <person name="Thomas B.C."/>
            <person name="Malmstrom R."/>
            <person name="Stieglmeier M."/>
            <person name="Klingl A."/>
            <person name="Woyke T."/>
            <person name="Ryan C.M."/>
            <person name="Banfield J.F."/>
        </authorList>
    </citation>
    <scope>NUCLEOTIDE SEQUENCE [LARGE SCALE GENOMIC DNA]</scope>
</reference>
<organism evidence="2 3">
    <name type="scientific">candidate division WWE3 bacterium CG_4_10_14_0_2_um_filter_41_14</name>
    <dbReference type="NCBI Taxonomy" id="1975072"/>
    <lineage>
        <taxon>Bacteria</taxon>
        <taxon>Katanobacteria</taxon>
    </lineage>
</organism>
<feature type="chain" id="PRO_5014831477" evidence="1">
    <location>
        <begin position="27"/>
        <end position="306"/>
    </location>
</feature>
<keyword evidence="1" id="KW-0732">Signal</keyword>
<name>A0A2M7THG0_UNCKA</name>
<proteinExistence type="predicted"/>
<dbReference type="AlphaFoldDB" id="A0A2M7THG0"/>
<evidence type="ECO:0000313" key="3">
    <source>
        <dbReference type="Proteomes" id="UP000228920"/>
    </source>
</evidence>
<sequence>MIHVKNYRAIIAVLVLSMLVSGCSGKKSPEATLQNTQQQPVQVVLQGAPELSQFQEQYAQSTGEFETVQTFTTEVIANGRRIVVTVNWVMPVLNWDLNTVRQQSGSIYGAINPSQNYTLWPGDQITVDYWGFVYYWADRWILSTDQSVITKGHYLYSSIDQAPQSAGVGYVSYRLTLQNKGGVVKYRRLDNDINPRQVKEILLDNPIKQSDIWSVGENSIGSDSFWFASTSTSNNDCVLHPLSAVHIVGVDLQTEAVTIRFNRNAESPLPPNSLWVDSPTPGMNLWLGSPPLWLRNVPNEYFARCK</sequence>
<accession>A0A2M7THG0</accession>
<evidence type="ECO:0000313" key="2">
    <source>
        <dbReference type="EMBL" id="PIZ45659.1"/>
    </source>
</evidence>
<protein>
    <submittedName>
        <fullName evidence="2">Uncharacterized protein</fullName>
    </submittedName>
</protein>
<comment type="caution">
    <text evidence="2">The sequence shown here is derived from an EMBL/GenBank/DDBJ whole genome shotgun (WGS) entry which is preliminary data.</text>
</comment>
<feature type="signal peptide" evidence="1">
    <location>
        <begin position="1"/>
        <end position="26"/>
    </location>
</feature>